<dbReference type="GeneID" id="14013127"/>
<keyword evidence="2" id="KW-1185">Reference proteome</keyword>
<organism evidence="1 2">
    <name type="scientific">Klebsiella phage vB_KleM_RaK2</name>
    <dbReference type="NCBI Taxonomy" id="1147094"/>
    <lineage>
        <taxon>Viruses</taxon>
        <taxon>Duplodnaviria</taxon>
        <taxon>Heunggongvirae</taxon>
        <taxon>Uroviricota</taxon>
        <taxon>Caudoviricetes</taxon>
        <taxon>Alcyoneusvirus</taxon>
        <taxon>Alcyoneusvirus RaK2</taxon>
    </lineage>
</organism>
<accession>H6X3F8</accession>
<dbReference type="KEGG" id="vg:14013127"/>
<gene>
    <name evidence="1" type="ORF">RaK2_00001</name>
</gene>
<protein>
    <submittedName>
        <fullName evidence="1">Uncharacterized protein</fullName>
    </submittedName>
</protein>
<proteinExistence type="predicted"/>
<sequence>MAKFDRLPKKYTFVLHLLRRSSVLKSLVPDDKSRKELIECMYDMSRHTLYKLLKDYSTDPFNSRFELNSSPNYTSLASIDKFELRDKTNNILLCISNYNGSTEKYNPKYIKCNAHINGKYISDVLTENEKLYFLRLHEDVRVMIKNFDELEKYQEINEVKDKLKRLY</sequence>
<dbReference type="RefSeq" id="YP_007007156.1">
    <property type="nucleotide sequence ID" value="NC_019526.1"/>
</dbReference>
<dbReference type="Proteomes" id="UP000007524">
    <property type="component" value="Segment"/>
</dbReference>
<name>H6X3F8_9CAUD</name>
<evidence type="ECO:0000313" key="2">
    <source>
        <dbReference type="Proteomes" id="UP000007524"/>
    </source>
</evidence>
<dbReference type="EMBL" id="JQ513383">
    <property type="protein sequence ID" value="AFA44274.1"/>
    <property type="molecule type" value="Genomic_DNA"/>
</dbReference>
<reference evidence="1 2" key="1">
    <citation type="journal article" date="2012" name="J. Virol.">
        <title>Genome of Klebsiella sp.-Infecting Bacteriophage vB_KleM_RaK2.</title>
        <authorList>
            <person name="Simoliunas E."/>
            <person name="Kaliniene L."/>
            <person name="Truncaite L."/>
            <person name="Klausa V."/>
            <person name="Zajanckauskaite A."/>
            <person name="Meskys R."/>
        </authorList>
    </citation>
    <scope>NUCLEOTIDE SEQUENCE [LARGE SCALE GENOMIC DNA]</scope>
</reference>
<evidence type="ECO:0000313" key="1">
    <source>
        <dbReference type="EMBL" id="AFA44274.1"/>
    </source>
</evidence>